<dbReference type="NCBIfam" id="NF047352">
    <property type="entry name" value="P_loop_sacsin"/>
    <property type="match status" value="1"/>
</dbReference>
<feature type="compositionally biased region" description="Polar residues" evidence="1">
    <location>
        <begin position="823"/>
        <end position="840"/>
    </location>
</feature>
<organism evidence="3 4">
    <name type="scientific">Imshaugia aleurites</name>
    <dbReference type="NCBI Taxonomy" id="172621"/>
    <lineage>
        <taxon>Eukaryota</taxon>
        <taxon>Fungi</taxon>
        <taxon>Dikarya</taxon>
        <taxon>Ascomycota</taxon>
        <taxon>Pezizomycotina</taxon>
        <taxon>Lecanoromycetes</taxon>
        <taxon>OSLEUM clade</taxon>
        <taxon>Lecanoromycetidae</taxon>
        <taxon>Lecanorales</taxon>
        <taxon>Lecanorineae</taxon>
        <taxon>Parmeliaceae</taxon>
        <taxon>Imshaugia</taxon>
    </lineage>
</organism>
<sequence>METSARRDARCLIETISREHTLDGAIIGTRFELLASNCLEILSSQLYERSTHFLLELIQNADDNTYNCLRPTLSFSYEPGSLRIDCNEVGFTVENVEAICAISRSTKSGKTSDGEYIGEKGIGFKSVFKAADVVWISSREFTFKFDKTKFLGMVTPIWTDFPEMTQPGYTSIYLQLSKVYEEETLIHELLTFDINLLIFLRRIKEINIRVAGRDGQVWEKKIQKSESWQGVDWVTVLHSGESSFQYLIRTHVIKNLPKEHKRLNWPQTKLLLAFPTAEFPEQPRLIPQNVYAFLPIRNYGLKFLLQGDFILTASREDIESTLPWNRTIRDALAEAFLLSIDHFNKGKLKYVWPYYLPSTSTAASSFFEPAITSILTQLKESPVLESCAGTMVKGFSLKHVPLDPFADEEGIPFTLNSHTAAGYLSLNYPAWAIKATSLIGVSQLSPQEFLADLKSAITQDPTNFYARSATWHSQLAETLVKFTTSAELMPTIEDMFLIPLHDGTWTSARGQSIFFSHSETSLEIPSGIEVLIVDSSAESDLNRRKLFASLGVKAWEASEICRLVLRIHESSNFDPKTLAVDQLISHAAFLYNASWQPPKTADIWFATMRDERCLGRKLYIPGSIETNSQAARIFNQLQKQFAVIHGDYLKAFASDANWPVWLVRNLGLSMVPRLITPHVDPKPQPTQTSKIHENVVELDKKKIDSKVFDLSLPIGQDVTKTVPSPMMLSRQRDRERPLMPFQDQQPPPMTQTSGPVLQDYQMQLMLLEQQNKKRLLVAREEQQTPLDSITQPTLIIHRWRGRRVATQQMARQGPAASRGSVKDPQSNGASNSTGRISSRSPVAMVETTGDANSQQPPVKITPSEPVDDTEQAFALSEEFTFMFRECHSSDVLQLLRDYWPQYSQWIDGAHMKWQNTDFLESSAQLRNSLRACLVKSAKRPLPLEETVLPMIDTQLDEGRLIPAVDIKDPQHAEWSLLGHFGVLLKGDVHYYLRCLIAISEEPCPDVDDVAYIYEKIQARYKENEELISAAFHERDIVLVHSASRRSAKRAYWTSMKECLARDITIESEYPSSSYLFRCLTSPSGDPIAPIVATATWITSSSKLEDISRFFHHISTAMKDVNSSKAAQLLRPLQNKSIFPITNGLGKRGYESLLDVHNRSWFIADRPIIRESFHGNIPLLALPIEDLPALEDLFRVLRLDGRMLSKLTTSRTHVKGRVSTHWAYTASLRAKGPFIKATTMVRRIDEVRVGVATEITQTLMLNLAGTEIHGNPVRGQVSLSNTGDLLDLLMTEECAAAECPPYELVRLVADACEIKDPNHYSLLYTALSSSSMESISSAFTQQGICIKGLVSDKSRCRYRAQPGDLIRIPSPFWGSLNRIGGSFRGVPEAMRFGHSQGGKGIHARGGDRRLSTIQLVRADGSVSEDVQTCHLVYEDEKMDGWDHVQYMGEHMMSKLLQAYLGQVYKPERDWTSRLRSRSGHGPFEDSTPCAAFTMRDPKILDQMTAFVIKYGHSQTPNWKENLRANTPVYHMDLAVSAGSKTSSFVITSSQVERMRQFRMPDNADKSNTDIVILVRVSEVYREDLLSVVLLVDPWRLFGSNGMTFEENYMFKGAIQENSSGSTRMRRKLAMPAKPGMHRNDLTTLRGRRNRETYTHRDLDSGNIRLLYLLPGETGDHLQGVIIHVPYESAGTYRALSYVWGTDQRLQELMTPDGVLRITFSLNKALKKLRHKNKAIMLWVDAICINQKDNKEKAQQVRLLPKIFQTAASTYAFLEGGKGSDAAIEMLMQVRVKAACDEKSQIETYATDGAQSELGNDSECENSSGESTEAQGMNSTDAPNAEDWPEDLPRIPASWDGRCIPHLDNAIWSHVRAVFALSWFRRVWVIQEIVAANNVKIVCGKWIIDWNDLHLAMEIVERQVQLSDNDFSHLKSSWEPFLSLAAQREWEARHYRWSLIMLLENFRYAESTLSRDRLFALLGLASDGNEVAFEPDYDGPLEGVVLKFARVFVRQGRGMQLLYRAGLSHQSHRFPSWIPDWTVRRSSSLHDSSDRGITFAASGPQQAKIKCVPDTDELMVEGYSVDVIESISASSNVEQEWGKYFNEVDAMVDSAVLSPVRGSREDLKWKVPIAGVLYPKVAVSESLDLQSSYTALRKYVNGDQEGKAIEKNGCSVNGTAHSTAYAMARGQMAANSFRKQSTSYIAALQDTLDGWRFVVTKRGYVGVVPNMARIGDVVAVLKGGRVPFILQESVVRPGAFRLVGECYIHCMMNGEALSLQEVVESKFRLH</sequence>
<proteinExistence type="predicted"/>
<evidence type="ECO:0000256" key="1">
    <source>
        <dbReference type="SAM" id="MobiDB-lite"/>
    </source>
</evidence>
<name>A0A8H3PJU2_9LECA</name>
<dbReference type="InterPro" id="IPR036890">
    <property type="entry name" value="HATPase_C_sf"/>
</dbReference>
<evidence type="ECO:0000259" key="2">
    <source>
        <dbReference type="Pfam" id="PF06985"/>
    </source>
</evidence>
<evidence type="ECO:0000313" key="3">
    <source>
        <dbReference type="EMBL" id="CAF9942020.1"/>
    </source>
</evidence>
<dbReference type="Gene3D" id="3.30.565.10">
    <property type="entry name" value="Histidine kinase-like ATPase, C-terminal domain"/>
    <property type="match status" value="1"/>
</dbReference>
<evidence type="ECO:0000313" key="4">
    <source>
        <dbReference type="Proteomes" id="UP000664534"/>
    </source>
</evidence>
<dbReference type="PANTHER" id="PTHR32387:SF0">
    <property type="entry name" value="PROTEIN NO VEIN"/>
    <property type="match status" value="1"/>
</dbReference>
<feature type="region of interest" description="Disordered" evidence="1">
    <location>
        <begin position="805"/>
        <end position="867"/>
    </location>
</feature>
<dbReference type="InterPro" id="IPR052957">
    <property type="entry name" value="Auxin_embryo_med"/>
</dbReference>
<dbReference type="PANTHER" id="PTHR32387">
    <property type="entry name" value="WU:FJ29H11"/>
    <property type="match status" value="1"/>
</dbReference>
<reference evidence="3" key="1">
    <citation type="submission" date="2021-03" db="EMBL/GenBank/DDBJ databases">
        <authorList>
            <person name="Tagirdzhanova G."/>
        </authorList>
    </citation>
    <scope>NUCLEOTIDE SEQUENCE</scope>
</reference>
<dbReference type="Proteomes" id="UP000664534">
    <property type="component" value="Unassembled WGS sequence"/>
</dbReference>
<feature type="domain" description="Heterokaryon incompatibility" evidence="2">
    <location>
        <begin position="1691"/>
        <end position="1886"/>
    </location>
</feature>
<dbReference type="InterPro" id="IPR010730">
    <property type="entry name" value="HET"/>
</dbReference>
<keyword evidence="4" id="KW-1185">Reference proteome</keyword>
<comment type="caution">
    <text evidence="3">The sequence shown here is derived from an EMBL/GenBank/DDBJ whole genome shotgun (WGS) entry which is preliminary data.</text>
</comment>
<protein>
    <recommendedName>
        <fullName evidence="2">Heterokaryon incompatibility domain-containing protein</fullName>
    </recommendedName>
</protein>
<dbReference type="Pfam" id="PF26639">
    <property type="entry name" value="Het-6_barrel"/>
    <property type="match status" value="1"/>
</dbReference>
<gene>
    <name evidence="3" type="ORF">IMSHALPRED_003156</name>
</gene>
<dbReference type="EMBL" id="CAJPDT010000165">
    <property type="protein sequence ID" value="CAF9942020.1"/>
    <property type="molecule type" value="Genomic_DNA"/>
</dbReference>
<accession>A0A8H3PJU2</accession>
<dbReference type="SUPFAM" id="SSF55874">
    <property type="entry name" value="ATPase domain of HSP90 chaperone/DNA topoisomerase II/histidine kinase"/>
    <property type="match status" value="1"/>
</dbReference>
<dbReference type="OrthoDB" id="1262810at2759"/>
<feature type="region of interest" description="Disordered" evidence="1">
    <location>
        <begin position="1805"/>
        <end position="1845"/>
    </location>
</feature>
<feature type="compositionally biased region" description="Polar residues" evidence="1">
    <location>
        <begin position="1807"/>
        <end position="1836"/>
    </location>
</feature>
<dbReference type="Pfam" id="PF06985">
    <property type="entry name" value="HET"/>
    <property type="match status" value="1"/>
</dbReference>
<feature type="region of interest" description="Disordered" evidence="1">
    <location>
        <begin position="728"/>
        <end position="755"/>
    </location>
</feature>